<feature type="compositionally biased region" description="Basic and acidic residues" evidence="1">
    <location>
        <begin position="499"/>
        <end position="508"/>
    </location>
</feature>
<evidence type="ECO:0000313" key="3">
    <source>
        <dbReference type="EMBL" id="KAG7457177.1"/>
    </source>
</evidence>
<feature type="region of interest" description="Disordered" evidence="1">
    <location>
        <begin position="324"/>
        <end position="382"/>
    </location>
</feature>
<comment type="caution">
    <text evidence="3">The sequence shown here is derived from an EMBL/GenBank/DDBJ whole genome shotgun (WGS) entry which is preliminary data.</text>
</comment>
<gene>
    <name evidence="3" type="ORF">MATL_G00243770</name>
</gene>
<feature type="region of interest" description="Disordered" evidence="1">
    <location>
        <begin position="195"/>
        <end position="214"/>
    </location>
</feature>
<name>A0A9D3PE93_MEGAT</name>
<feature type="region of interest" description="Disordered" evidence="1">
    <location>
        <begin position="493"/>
        <end position="544"/>
    </location>
</feature>
<feature type="compositionally biased region" description="Basic and acidic residues" evidence="1">
    <location>
        <begin position="152"/>
        <end position="174"/>
    </location>
</feature>
<evidence type="ECO:0000313" key="4">
    <source>
        <dbReference type="Proteomes" id="UP001046870"/>
    </source>
</evidence>
<feature type="region of interest" description="Disordered" evidence="1">
    <location>
        <begin position="127"/>
        <end position="190"/>
    </location>
</feature>
<accession>A0A9D3PE93</accession>
<dbReference type="PANTHER" id="PTHR18839:SF0">
    <property type="entry name" value="MITOTIC INTERACTOR AND SUBSTRATE OF PLK1 ISOFORM X1-RELATED"/>
    <property type="match status" value="1"/>
</dbReference>
<dbReference type="AlphaFoldDB" id="A0A9D3PE93"/>
<dbReference type="PANTHER" id="PTHR18839">
    <property type="entry name" value="MITOTIC INTERACTOR AND SUBSTRATE OF PLK1 MISP FAMILY MEMBER"/>
    <property type="match status" value="1"/>
</dbReference>
<keyword evidence="4" id="KW-1185">Reference proteome</keyword>
<reference evidence="3" key="1">
    <citation type="submission" date="2021-01" db="EMBL/GenBank/DDBJ databases">
        <authorList>
            <person name="Zahm M."/>
            <person name="Roques C."/>
            <person name="Cabau C."/>
            <person name="Klopp C."/>
            <person name="Donnadieu C."/>
            <person name="Jouanno E."/>
            <person name="Lampietro C."/>
            <person name="Louis A."/>
            <person name="Herpin A."/>
            <person name="Echchiki A."/>
            <person name="Berthelot C."/>
            <person name="Parey E."/>
            <person name="Roest-Crollius H."/>
            <person name="Braasch I."/>
            <person name="Postlethwait J."/>
            <person name="Bobe J."/>
            <person name="Montfort J."/>
            <person name="Bouchez O."/>
            <person name="Begum T."/>
            <person name="Mejri S."/>
            <person name="Adams A."/>
            <person name="Chen W.-J."/>
            <person name="Guiguen Y."/>
        </authorList>
    </citation>
    <scope>NUCLEOTIDE SEQUENCE</scope>
    <source>
        <strain evidence="3">YG-15Mar2019-1</strain>
        <tissue evidence="3">Brain</tissue>
    </source>
</reference>
<dbReference type="OrthoDB" id="9937247at2759"/>
<feature type="compositionally biased region" description="Basic and acidic residues" evidence="1">
    <location>
        <begin position="327"/>
        <end position="337"/>
    </location>
</feature>
<sequence length="837" mass="93829">MHYSRRVAIWLFRLHVGLAQKCVYFGKLEMISFWLLCWKLLRATAGVKRTNGNELREGSSHTQNQKQKEGEDHSEPVTMETGQLSEMASIIDCRVDSVETEMAENAGLLRNEERLSFSEYVETKEALEMSKDLPQDETEISNQEGAGNRKGSTTEERFQEDALVRKTGQEELIRTESMASSVSDTLSSPGSVYENELAHHRGDPPDPEQLDSPVLSDDAEDMHEVLEATPECDSPKEPPSTILHDNREEIQESVLCDNQKETQEETEDSLLEQCTHEEISSDISAESGHDPNQDDDLSDCLQVEIAIVSSDSETDENWRATFSSSIHNEEGVVHFEDGGQESNTGEPPVQKSTEAAEGLTGSHQGVETDTADGANILEQPEPLSKSDFRILTQSSDTSAQFHSLAKISEDEEEPGQGAKQNTCPSHATKADPKKKVPNDYCVIQETKSENVSMEHVNFRAARTQWLRMEEQTKRQAHQPPPKQGMCQGGHSFMYTPVRNIDKPKKDPELDSLGLSEYPYTQFSPCSEDSGLDDSSYRSNYDDPETPIEREIRLALEREESLRRERGISKAANTSENVPAKVRPASLLTGKCDKGPCQEVDKRRKAFEAQEDSCRGQRSPGAKPPSFTLTSSSLPKAPLYHEMAANNVIILEPDPCSTSPRHCAKAPLSAPLPKRFNEWPSETTSVIILETSNLIIRSASEFCLNTACQETQESTFLNNPFFKLRSRSTQSLVDQEIKVVKQREEELRRQRAQLYAKEKYDTVLVSPNLLENLCFDRSAELPVRCKSSPSSPMKTARKMDRSTLSCEQKYPDAFSGGRRKSAMAMRWEAGEFANHEKE</sequence>
<evidence type="ECO:0000256" key="2">
    <source>
        <dbReference type="SAM" id="SignalP"/>
    </source>
</evidence>
<proteinExistence type="predicted"/>
<dbReference type="EMBL" id="JAFDVH010000022">
    <property type="protein sequence ID" value="KAG7457177.1"/>
    <property type="molecule type" value="Genomic_DNA"/>
</dbReference>
<feature type="signal peptide" evidence="2">
    <location>
        <begin position="1"/>
        <end position="19"/>
    </location>
</feature>
<evidence type="ECO:0000256" key="1">
    <source>
        <dbReference type="SAM" id="MobiDB-lite"/>
    </source>
</evidence>
<feature type="chain" id="PRO_5038693463" description="A-kinase anchor protein 2 C-terminal domain-containing protein" evidence="2">
    <location>
        <begin position="20"/>
        <end position="837"/>
    </location>
</feature>
<feature type="region of interest" description="Disordered" evidence="1">
    <location>
        <begin position="607"/>
        <end position="629"/>
    </location>
</feature>
<feature type="region of interest" description="Disordered" evidence="1">
    <location>
        <begin position="227"/>
        <end position="297"/>
    </location>
</feature>
<dbReference type="InterPro" id="IPR042779">
    <property type="entry name" value="MISP/MISP3-like"/>
</dbReference>
<protein>
    <recommendedName>
        <fullName evidence="5">A-kinase anchor protein 2 C-terminal domain-containing protein</fullName>
    </recommendedName>
</protein>
<feature type="region of interest" description="Disordered" evidence="1">
    <location>
        <begin position="406"/>
        <end position="434"/>
    </location>
</feature>
<feature type="compositionally biased region" description="Polar residues" evidence="1">
    <location>
        <begin position="177"/>
        <end position="190"/>
    </location>
</feature>
<feature type="region of interest" description="Disordered" evidence="1">
    <location>
        <begin position="52"/>
        <end position="79"/>
    </location>
</feature>
<organism evidence="3 4">
    <name type="scientific">Megalops atlanticus</name>
    <name type="common">Tarpon</name>
    <name type="synonym">Clupea gigantea</name>
    <dbReference type="NCBI Taxonomy" id="7932"/>
    <lineage>
        <taxon>Eukaryota</taxon>
        <taxon>Metazoa</taxon>
        <taxon>Chordata</taxon>
        <taxon>Craniata</taxon>
        <taxon>Vertebrata</taxon>
        <taxon>Euteleostomi</taxon>
        <taxon>Actinopterygii</taxon>
        <taxon>Neopterygii</taxon>
        <taxon>Teleostei</taxon>
        <taxon>Elopiformes</taxon>
        <taxon>Megalopidae</taxon>
        <taxon>Megalops</taxon>
    </lineage>
</organism>
<feature type="compositionally biased region" description="Polar residues" evidence="1">
    <location>
        <begin position="340"/>
        <end position="353"/>
    </location>
</feature>
<evidence type="ECO:0008006" key="5">
    <source>
        <dbReference type="Google" id="ProtNLM"/>
    </source>
</evidence>
<keyword evidence="2" id="KW-0732">Signal</keyword>
<dbReference type="Proteomes" id="UP001046870">
    <property type="component" value="Chromosome 22"/>
</dbReference>
<feature type="compositionally biased region" description="Basic and acidic residues" evidence="1">
    <location>
        <begin position="66"/>
        <end position="75"/>
    </location>
</feature>